<feature type="compositionally biased region" description="Acidic residues" evidence="1">
    <location>
        <begin position="10"/>
        <end position="24"/>
    </location>
</feature>
<dbReference type="AlphaFoldDB" id="A0A061DBK5"/>
<dbReference type="VEuPathDB" id="PiroplasmaDB:BBBOND_0202870"/>
<dbReference type="GO" id="GO:0000502">
    <property type="term" value="C:proteasome complex"/>
    <property type="evidence" value="ECO:0007669"/>
    <property type="project" value="UniProtKB-KW"/>
</dbReference>
<dbReference type="EMBL" id="LK391708">
    <property type="protein sequence ID" value="CDR95130.1"/>
    <property type="molecule type" value="Genomic_DNA"/>
</dbReference>
<sequence>MENDNKDSIEIDEDVDMGGDMQIFDEPDDELEEFDEIENVVTAEDPEISNWNDDWETAGWDDEDVESDFVKRILQELENYRKAYH</sequence>
<gene>
    <name evidence="2" type="ORF">BBBOND_0202870</name>
</gene>
<keyword evidence="2" id="KW-0647">Proteasome</keyword>
<organism evidence="2 3">
    <name type="scientific">Babesia bigemina</name>
    <dbReference type="NCBI Taxonomy" id="5866"/>
    <lineage>
        <taxon>Eukaryota</taxon>
        <taxon>Sar</taxon>
        <taxon>Alveolata</taxon>
        <taxon>Apicomplexa</taxon>
        <taxon>Aconoidasida</taxon>
        <taxon>Piroplasmida</taxon>
        <taxon>Babesiidae</taxon>
        <taxon>Babesia</taxon>
    </lineage>
</organism>
<reference evidence="3" key="1">
    <citation type="submission" date="2014-06" db="EMBL/GenBank/DDBJ databases">
        <authorList>
            <person name="Aslett M."/>
            <person name="De Silva N."/>
        </authorList>
    </citation>
    <scope>NUCLEOTIDE SEQUENCE [LARGE SCALE GENOMIC DNA]</scope>
    <source>
        <strain evidence="3">Bond</strain>
    </source>
</reference>
<dbReference type="GeneID" id="24563671"/>
<feature type="region of interest" description="Disordered" evidence="1">
    <location>
        <begin position="1"/>
        <end position="24"/>
    </location>
</feature>
<keyword evidence="3" id="KW-1185">Reference proteome</keyword>
<protein>
    <submittedName>
        <fullName evidence="2">26 proteasome complex subunit SEM1, putative</fullName>
    </submittedName>
</protein>
<evidence type="ECO:0000313" key="2">
    <source>
        <dbReference type="EMBL" id="CDR95130.1"/>
    </source>
</evidence>
<dbReference type="OMA" id="FEEMGSI"/>
<name>A0A061DBK5_BABBI</name>
<dbReference type="KEGG" id="bbig:BBBOND_0202870"/>
<proteinExistence type="predicted"/>
<evidence type="ECO:0000256" key="1">
    <source>
        <dbReference type="SAM" id="MobiDB-lite"/>
    </source>
</evidence>
<dbReference type="RefSeq" id="XP_012767316.1">
    <property type="nucleotide sequence ID" value="XM_012911862.1"/>
</dbReference>
<evidence type="ECO:0000313" key="3">
    <source>
        <dbReference type="Proteomes" id="UP000033188"/>
    </source>
</evidence>
<accession>A0A061DBK5</accession>
<dbReference type="Proteomes" id="UP000033188">
    <property type="component" value="Chromosome 2"/>
</dbReference>
<dbReference type="OrthoDB" id="364470at2759"/>